<evidence type="ECO:0000313" key="3">
    <source>
        <dbReference type="Proteomes" id="UP000198650"/>
    </source>
</evidence>
<dbReference type="Proteomes" id="UP000198650">
    <property type="component" value="Unassembled WGS sequence"/>
</dbReference>
<proteinExistence type="predicted"/>
<feature type="region of interest" description="Disordered" evidence="1">
    <location>
        <begin position="1"/>
        <end position="20"/>
    </location>
</feature>
<dbReference type="RefSeq" id="WP_244151111.1">
    <property type="nucleotide sequence ID" value="NZ_FOJS01000009.1"/>
</dbReference>
<evidence type="ECO:0000256" key="1">
    <source>
        <dbReference type="SAM" id="MobiDB-lite"/>
    </source>
</evidence>
<gene>
    <name evidence="2" type="ORF">SAMN05192569_100948</name>
</gene>
<dbReference type="AlphaFoldDB" id="A0A1I0T2R8"/>
<name>A0A1I0T2R8_9BACL</name>
<evidence type="ECO:0000313" key="2">
    <source>
        <dbReference type="EMBL" id="SFA45326.1"/>
    </source>
</evidence>
<dbReference type="STRING" id="186116.SAMN05192569_100948"/>
<organism evidence="2 3">
    <name type="scientific">Parageobacillus thermantarcticus</name>
    <dbReference type="NCBI Taxonomy" id="186116"/>
    <lineage>
        <taxon>Bacteria</taxon>
        <taxon>Bacillati</taxon>
        <taxon>Bacillota</taxon>
        <taxon>Bacilli</taxon>
        <taxon>Bacillales</taxon>
        <taxon>Anoxybacillaceae</taxon>
        <taxon>Parageobacillus</taxon>
    </lineage>
</organism>
<sequence>MKDIHETQSTEQLHHSDDKTFAPIEDLQRITGGVWNRKSFGSIHSRKELDGLGML</sequence>
<reference evidence="3" key="1">
    <citation type="submission" date="2016-10" db="EMBL/GenBank/DDBJ databases">
        <authorList>
            <person name="Varghese N."/>
            <person name="Submissions S."/>
        </authorList>
    </citation>
    <scope>NUCLEOTIDE SEQUENCE [LARGE SCALE GENOMIC DNA]</scope>
    <source>
        <strain evidence="3">M1</strain>
    </source>
</reference>
<accession>A0A1I0T2R8</accession>
<dbReference type="EMBL" id="FOJS01000009">
    <property type="protein sequence ID" value="SFA45326.1"/>
    <property type="molecule type" value="Genomic_DNA"/>
</dbReference>
<protein>
    <submittedName>
        <fullName evidence="2">Uncharacterized protein</fullName>
    </submittedName>
</protein>
<keyword evidence="3" id="KW-1185">Reference proteome</keyword>